<proteinExistence type="predicted"/>
<dbReference type="InterPro" id="IPR019422">
    <property type="entry name" value="7TM_GPCR_serpentine_rcpt_Srh"/>
</dbReference>
<evidence type="ECO:0008006" key="4">
    <source>
        <dbReference type="Google" id="ProtNLM"/>
    </source>
</evidence>
<dbReference type="OrthoDB" id="5802824at2759"/>
<evidence type="ECO:0000256" key="1">
    <source>
        <dbReference type="SAM" id="Phobius"/>
    </source>
</evidence>
<feature type="transmembrane region" description="Helical" evidence="1">
    <location>
        <begin position="91"/>
        <end position="120"/>
    </location>
</feature>
<organism evidence="2 3">
    <name type="scientific">Caenorhabditis auriculariae</name>
    <dbReference type="NCBI Taxonomy" id="2777116"/>
    <lineage>
        <taxon>Eukaryota</taxon>
        <taxon>Metazoa</taxon>
        <taxon>Ecdysozoa</taxon>
        <taxon>Nematoda</taxon>
        <taxon>Chromadorea</taxon>
        <taxon>Rhabditida</taxon>
        <taxon>Rhabditina</taxon>
        <taxon>Rhabditomorpha</taxon>
        <taxon>Rhabditoidea</taxon>
        <taxon>Rhabditidae</taxon>
        <taxon>Peloderinae</taxon>
        <taxon>Caenorhabditis</taxon>
    </lineage>
</organism>
<dbReference type="Proteomes" id="UP000835052">
    <property type="component" value="Unassembled WGS sequence"/>
</dbReference>
<sequence>MVTVAHLFLYRLFAVLPEGHHCVPKRKLAQLSSAGAMYIIGVVPAPIASYFLLCPDEIPLKIKVAQEYGICAPPNLWDPFFLILDLKDPKIILGCCLLMCLFWGTGISCLSFTIAGFLLLKEYASHYSAQTAKMHRAFILSLILQVSAHTIISAVPISVILVKWFNDTLTNDFVNVK</sequence>
<comment type="caution">
    <text evidence="2">The sequence shown here is derived from an EMBL/GenBank/DDBJ whole genome shotgun (WGS) entry which is preliminary data.</text>
</comment>
<reference evidence="2" key="1">
    <citation type="submission" date="2020-10" db="EMBL/GenBank/DDBJ databases">
        <authorList>
            <person name="Kikuchi T."/>
        </authorList>
    </citation>
    <scope>NUCLEOTIDE SEQUENCE</scope>
    <source>
        <strain evidence="2">NKZ352</strain>
    </source>
</reference>
<protein>
    <recommendedName>
        <fullName evidence="4">G protein-coupled receptor</fullName>
    </recommendedName>
</protein>
<dbReference type="Pfam" id="PF10318">
    <property type="entry name" value="7TM_GPCR_Srh"/>
    <property type="match status" value="1"/>
</dbReference>
<keyword evidence="1" id="KW-0812">Transmembrane</keyword>
<keyword evidence="3" id="KW-1185">Reference proteome</keyword>
<evidence type="ECO:0000313" key="3">
    <source>
        <dbReference type="Proteomes" id="UP000835052"/>
    </source>
</evidence>
<dbReference type="EMBL" id="CAJGYM010000015">
    <property type="protein sequence ID" value="CAD6190446.1"/>
    <property type="molecule type" value="Genomic_DNA"/>
</dbReference>
<dbReference type="AlphaFoldDB" id="A0A8S1H2D5"/>
<accession>A0A8S1H2D5</accession>
<keyword evidence="1" id="KW-1133">Transmembrane helix</keyword>
<gene>
    <name evidence="2" type="ORF">CAUJ_LOCUS6365</name>
</gene>
<dbReference type="PANTHER" id="PTHR46891">
    <property type="entry name" value="SERPENTINE RECEPTOR, CLASS H-RELATED"/>
    <property type="match status" value="1"/>
</dbReference>
<feature type="transmembrane region" description="Helical" evidence="1">
    <location>
        <begin position="140"/>
        <end position="165"/>
    </location>
</feature>
<evidence type="ECO:0000313" key="2">
    <source>
        <dbReference type="EMBL" id="CAD6190446.1"/>
    </source>
</evidence>
<feature type="transmembrane region" description="Helical" evidence="1">
    <location>
        <begin position="35"/>
        <end position="53"/>
    </location>
</feature>
<keyword evidence="1" id="KW-0472">Membrane</keyword>
<name>A0A8S1H2D5_9PELO</name>